<evidence type="ECO:0000256" key="1">
    <source>
        <dbReference type="ARBA" id="ARBA00009670"/>
    </source>
</evidence>
<evidence type="ECO:0000313" key="5">
    <source>
        <dbReference type="Proteomes" id="UP000061839"/>
    </source>
</evidence>
<dbReference type="Pfam" id="PF03109">
    <property type="entry name" value="ABC1"/>
    <property type="match status" value="1"/>
</dbReference>
<accession>A0A0D4C108</accession>
<dbReference type="SUPFAM" id="SSF56112">
    <property type="entry name" value="Protein kinase-like (PK-like)"/>
    <property type="match status" value="1"/>
</dbReference>
<protein>
    <recommendedName>
        <fullName evidence="3">ABC1 atypical kinase-like domain-containing protein</fullName>
    </recommendedName>
</protein>
<gene>
    <name evidence="4" type="ORF">UM93_13670</name>
</gene>
<sequence>MDLVSVISLPLIFLFTLLFAVIAAFVARRILGVPVGWPRSIVIGLLVNFGATPLITVFLSASGLNDAESLSQPQNFGGAMLIVGLSFAWAFAFGVALLVATEVLWPTGTVPSPLALLRARRASKARRRRYFQVAGIALRAGLLRPTSMKAIQSGTPEAARTAKALANTLNKSGVTFIKLGQMMSTRADLLPVEYITELAKLQTKAEPEEWQALEAQIDSAFGTPWRQVLNSISSKPLASASVAQVHSAKLLSGEAVVVKVQRPAALAQVKVDLDIIERFARLVERSTSWGRSIGVARLAAGFAASLREELDYRTELDNMVAVAAGSSRIRIPRAFPELSGRQVLVMEQLAGIPLGDAATQLAGLPQRERHRLASTLLNGVLQQIVVNGIFHADLHPGNIIFLPGTLDSAARDSDPEAQLALLDFGSVGRLGKDTRSSLAAFLVAVKAEDNMAAADRLLEMLDVPEKLDRRSFEREVGVLLTYLNSSTSSLVMRLFALVQKHELGIPAQLAAALRAIGALEGSIQLIEPGFNVIAEAQAQASALLAEMYSAESIKNLIASNTIGLVNSLQRLPRNLASLSEKIENGTLQVQVRQFSEPTDRGFLTGLAHEGIVAAISIAAIIGSIVLIISDTGPLIAPQLRLYSFFGYTLALGGFVFGLRALIRAFRGR</sequence>
<proteinExistence type="inferred from homology"/>
<organism evidence="4 5">
    <name type="scientific">Psychromicrobium lacuslunae</name>
    <dbReference type="NCBI Taxonomy" id="1618207"/>
    <lineage>
        <taxon>Bacteria</taxon>
        <taxon>Bacillati</taxon>
        <taxon>Actinomycetota</taxon>
        <taxon>Actinomycetes</taxon>
        <taxon>Micrococcales</taxon>
        <taxon>Micrococcaceae</taxon>
        <taxon>Psychromicrobium</taxon>
    </lineage>
</organism>
<dbReference type="PANTHER" id="PTHR10566:SF113">
    <property type="entry name" value="PROTEIN ACTIVITY OF BC1 COMPLEX KINASE 7, CHLOROPLASTIC"/>
    <property type="match status" value="1"/>
</dbReference>
<feature type="domain" description="ABC1 atypical kinase-like" evidence="3">
    <location>
        <begin position="200"/>
        <end position="452"/>
    </location>
</feature>
<dbReference type="Proteomes" id="UP000061839">
    <property type="component" value="Chromosome"/>
</dbReference>
<dbReference type="PATRIC" id="fig|1618207.4.peg.2775"/>
<keyword evidence="2" id="KW-0472">Membrane</keyword>
<feature type="transmembrane region" description="Helical" evidence="2">
    <location>
        <begin position="610"/>
        <end position="629"/>
    </location>
</feature>
<feature type="transmembrane region" description="Helical" evidence="2">
    <location>
        <begin position="641"/>
        <end position="662"/>
    </location>
</feature>
<evidence type="ECO:0000313" key="4">
    <source>
        <dbReference type="EMBL" id="AJT42278.1"/>
    </source>
</evidence>
<reference evidence="4 5" key="1">
    <citation type="journal article" date="2015" name="Genome Announc.">
        <title>Complete Genome Sequencing of Protease-Producing Novel Arthrobacter sp. Strain IHBB 11108 Using PacBio Single-Molecule Real-Time Sequencing Technology.</title>
        <authorList>
            <person name="Kiran S."/>
            <person name="Swarnkar M.K."/>
            <person name="Pal M."/>
            <person name="Thakur R."/>
            <person name="Tewari R."/>
            <person name="Singh A.K."/>
            <person name="Gulati A."/>
        </authorList>
    </citation>
    <scope>NUCLEOTIDE SEQUENCE [LARGE SCALE GENOMIC DNA]</scope>
    <source>
        <strain evidence="4 5">IHBB 11108</strain>
    </source>
</reference>
<name>A0A0D4C108_9MICC</name>
<dbReference type="RefSeq" id="WP_045076089.1">
    <property type="nucleotide sequence ID" value="NZ_CP011005.1"/>
</dbReference>
<keyword evidence="2" id="KW-1133">Transmembrane helix</keyword>
<keyword evidence="5" id="KW-1185">Reference proteome</keyword>
<dbReference type="PANTHER" id="PTHR10566">
    <property type="entry name" value="CHAPERONE-ACTIVITY OF BC1 COMPLEX CABC1 -RELATED"/>
    <property type="match status" value="1"/>
</dbReference>
<dbReference type="InterPro" id="IPR004147">
    <property type="entry name" value="ABC1_dom"/>
</dbReference>
<evidence type="ECO:0000256" key="2">
    <source>
        <dbReference type="SAM" id="Phobius"/>
    </source>
</evidence>
<keyword evidence="2" id="KW-0812">Transmembrane</keyword>
<feature type="transmembrane region" description="Helical" evidence="2">
    <location>
        <begin position="79"/>
        <end position="100"/>
    </location>
</feature>
<dbReference type="InterPro" id="IPR050154">
    <property type="entry name" value="UbiB_kinase"/>
</dbReference>
<dbReference type="CDD" id="cd05121">
    <property type="entry name" value="ABC1_ADCK3-like"/>
    <property type="match status" value="1"/>
</dbReference>
<dbReference type="InterPro" id="IPR011009">
    <property type="entry name" value="Kinase-like_dom_sf"/>
</dbReference>
<dbReference type="HOGENOM" id="CLU_006533_0_2_11"/>
<dbReference type="KEGG" id="ari:UM93_13670"/>
<dbReference type="AlphaFoldDB" id="A0A0D4C108"/>
<dbReference type="EMBL" id="CP011005">
    <property type="protein sequence ID" value="AJT42278.1"/>
    <property type="molecule type" value="Genomic_DNA"/>
</dbReference>
<dbReference type="OrthoDB" id="9795390at2"/>
<feature type="transmembrane region" description="Helical" evidence="2">
    <location>
        <begin position="6"/>
        <end position="27"/>
    </location>
</feature>
<comment type="similarity">
    <text evidence="1">Belongs to the protein kinase superfamily. ADCK protein kinase family.</text>
</comment>
<evidence type="ECO:0000259" key="3">
    <source>
        <dbReference type="Pfam" id="PF03109"/>
    </source>
</evidence>
<feature type="transmembrane region" description="Helical" evidence="2">
    <location>
        <begin position="39"/>
        <end position="59"/>
    </location>
</feature>